<feature type="coiled-coil region" evidence="4">
    <location>
        <begin position="87"/>
        <end position="121"/>
    </location>
</feature>
<dbReference type="PANTHER" id="PTHR30469:SF15">
    <property type="entry name" value="HLYD FAMILY OF SECRETION PROTEINS"/>
    <property type="match status" value="1"/>
</dbReference>
<evidence type="ECO:0000256" key="1">
    <source>
        <dbReference type="ARBA" id="ARBA00004196"/>
    </source>
</evidence>
<feature type="domain" description="Multidrug resistance protein MdtA-like alpha-helical hairpin" evidence="5">
    <location>
        <begin position="94"/>
        <end position="152"/>
    </location>
</feature>
<dbReference type="NCBIfam" id="TIGR01730">
    <property type="entry name" value="RND_mfp"/>
    <property type="match status" value="1"/>
</dbReference>
<keyword evidence="4" id="KW-0175">Coiled coil</keyword>
<evidence type="ECO:0000256" key="3">
    <source>
        <dbReference type="ARBA" id="ARBA00022448"/>
    </source>
</evidence>
<sequence>MIPRIFLMVGLLALVACGKDEPQEGPARPAMVVQPGAAGAAASAYPGEVRAQHEPALAFRIGGKISRRMVDVGDRVKAGQALAELDAADVGLQLEAARAQLASAESDLALADSELERYKSLLERQLVSRSLYDARVSAQQAAQARVRQAKAQAAVSGNQATYAVLRAPKSGVIAQRLAEAGQVVAAGQTVFVLAEDGEREVAISVPEQSAADFVPGRELLVELWSAPGKRFPGKLREIAPAADPQARTFAARVSFDAGAGRAEIGQSARVYALADDSQALAVPLSALHEKDGQPALWVVDPASAKVSLRVVKVGPYGETAVPVLAGLEPGEWVVAAGVHLLLEGQRIKPIDRENRPVALAAAAPAPAAADAR</sequence>
<evidence type="ECO:0000256" key="2">
    <source>
        <dbReference type="ARBA" id="ARBA00009477"/>
    </source>
</evidence>
<accession>A0A5C4RP83</accession>
<protein>
    <submittedName>
        <fullName evidence="9">Efflux RND transporter periplasmic adaptor subunit</fullName>
    </submittedName>
</protein>
<dbReference type="InterPro" id="IPR058627">
    <property type="entry name" value="MdtA-like_C"/>
</dbReference>
<dbReference type="Gene3D" id="1.10.287.470">
    <property type="entry name" value="Helix hairpin bin"/>
    <property type="match status" value="1"/>
</dbReference>
<evidence type="ECO:0000313" key="9">
    <source>
        <dbReference type="EMBL" id="TNJ32950.1"/>
    </source>
</evidence>
<dbReference type="PANTHER" id="PTHR30469">
    <property type="entry name" value="MULTIDRUG RESISTANCE PROTEIN MDTA"/>
    <property type="match status" value="1"/>
</dbReference>
<gene>
    <name evidence="9" type="ORF">E1B00_14055</name>
</gene>
<dbReference type="GO" id="GO:1990281">
    <property type="term" value="C:efflux pump complex"/>
    <property type="evidence" value="ECO:0007669"/>
    <property type="project" value="TreeGrafter"/>
</dbReference>
<comment type="caution">
    <text evidence="9">The sequence shown here is derived from an EMBL/GenBank/DDBJ whole genome shotgun (WGS) entry which is preliminary data.</text>
</comment>
<dbReference type="InterPro" id="IPR058625">
    <property type="entry name" value="MdtA-like_BSH"/>
</dbReference>
<dbReference type="Gene3D" id="2.40.420.20">
    <property type="match status" value="1"/>
</dbReference>
<evidence type="ECO:0000259" key="5">
    <source>
        <dbReference type="Pfam" id="PF25876"/>
    </source>
</evidence>
<dbReference type="Gene3D" id="2.40.50.100">
    <property type="match status" value="1"/>
</dbReference>
<dbReference type="AlphaFoldDB" id="A0A5C4RP83"/>
<dbReference type="Pfam" id="PF25967">
    <property type="entry name" value="RND-MFP_C"/>
    <property type="match status" value="1"/>
</dbReference>
<dbReference type="Proteomes" id="UP000305760">
    <property type="component" value="Unassembled WGS sequence"/>
</dbReference>
<reference evidence="9 10" key="1">
    <citation type="submission" date="2019-03" db="EMBL/GenBank/DDBJ databases">
        <title>Arenimonas daejeonensis sp. nov., isolated from compost.</title>
        <authorList>
            <person name="Jeon C.O."/>
        </authorList>
    </citation>
    <scope>NUCLEOTIDE SEQUENCE [LARGE SCALE GENOMIC DNA]</scope>
    <source>
        <strain evidence="9 10">R29</strain>
    </source>
</reference>
<comment type="similarity">
    <text evidence="2">Belongs to the membrane fusion protein (MFP) (TC 8.A.1) family.</text>
</comment>
<dbReference type="PROSITE" id="PS51257">
    <property type="entry name" value="PROKAR_LIPOPROTEIN"/>
    <property type="match status" value="1"/>
</dbReference>
<feature type="domain" description="Multidrug resistance protein MdtA-like barrel-sandwich hybrid" evidence="6">
    <location>
        <begin position="60"/>
        <end position="192"/>
    </location>
</feature>
<feature type="domain" description="Multidrug resistance protein MdtA-like C-terminal permuted SH3" evidence="8">
    <location>
        <begin position="278"/>
        <end position="337"/>
    </location>
</feature>
<dbReference type="EMBL" id="SMDR01000004">
    <property type="protein sequence ID" value="TNJ32950.1"/>
    <property type="molecule type" value="Genomic_DNA"/>
</dbReference>
<comment type="subcellular location">
    <subcellularLocation>
        <location evidence="1">Cell envelope</location>
    </subcellularLocation>
</comment>
<evidence type="ECO:0000259" key="7">
    <source>
        <dbReference type="Pfam" id="PF25954"/>
    </source>
</evidence>
<evidence type="ECO:0000259" key="8">
    <source>
        <dbReference type="Pfam" id="PF25967"/>
    </source>
</evidence>
<name>A0A5C4RP83_9GAMM</name>
<proteinExistence type="inferred from homology"/>
<evidence type="ECO:0000256" key="4">
    <source>
        <dbReference type="SAM" id="Coils"/>
    </source>
</evidence>
<keyword evidence="3" id="KW-0813">Transport</keyword>
<dbReference type="GO" id="GO:0015562">
    <property type="term" value="F:efflux transmembrane transporter activity"/>
    <property type="evidence" value="ECO:0007669"/>
    <property type="project" value="TreeGrafter"/>
</dbReference>
<dbReference type="Pfam" id="PF25917">
    <property type="entry name" value="BSH_RND"/>
    <property type="match status" value="1"/>
</dbReference>
<dbReference type="Pfam" id="PF25876">
    <property type="entry name" value="HH_MFP_RND"/>
    <property type="match status" value="1"/>
</dbReference>
<dbReference type="InterPro" id="IPR058624">
    <property type="entry name" value="MdtA-like_HH"/>
</dbReference>
<dbReference type="OrthoDB" id="9806939at2"/>
<evidence type="ECO:0000313" key="10">
    <source>
        <dbReference type="Proteomes" id="UP000305760"/>
    </source>
</evidence>
<dbReference type="Gene3D" id="2.40.30.170">
    <property type="match status" value="1"/>
</dbReference>
<keyword evidence="10" id="KW-1185">Reference proteome</keyword>
<feature type="domain" description="CusB-like beta-barrel" evidence="7">
    <location>
        <begin position="202"/>
        <end position="270"/>
    </location>
</feature>
<dbReference type="InterPro" id="IPR006143">
    <property type="entry name" value="RND_pump_MFP"/>
</dbReference>
<organism evidence="9 10">
    <name type="scientific">Arenimonas terrae</name>
    <dbReference type="NCBI Taxonomy" id="2546226"/>
    <lineage>
        <taxon>Bacteria</taxon>
        <taxon>Pseudomonadati</taxon>
        <taxon>Pseudomonadota</taxon>
        <taxon>Gammaproteobacteria</taxon>
        <taxon>Lysobacterales</taxon>
        <taxon>Lysobacteraceae</taxon>
        <taxon>Arenimonas</taxon>
    </lineage>
</organism>
<dbReference type="Pfam" id="PF25954">
    <property type="entry name" value="Beta-barrel_RND_2"/>
    <property type="match status" value="1"/>
</dbReference>
<evidence type="ECO:0000259" key="6">
    <source>
        <dbReference type="Pfam" id="PF25917"/>
    </source>
</evidence>
<dbReference type="InterPro" id="IPR058792">
    <property type="entry name" value="Beta-barrel_RND_2"/>
</dbReference>
<dbReference type="SUPFAM" id="SSF111369">
    <property type="entry name" value="HlyD-like secretion proteins"/>
    <property type="match status" value="1"/>
</dbReference>